<dbReference type="EMBL" id="GG666525">
    <property type="protein sequence ID" value="EEN58982.1"/>
    <property type="molecule type" value="Genomic_DNA"/>
</dbReference>
<keyword evidence="5 7" id="KW-0378">Hydrolase</keyword>
<evidence type="ECO:0000256" key="7">
    <source>
        <dbReference type="HAMAP-Rule" id="MF_03166"/>
    </source>
</evidence>
<dbReference type="GO" id="GO:0004844">
    <property type="term" value="F:uracil DNA N-glycosylase activity"/>
    <property type="evidence" value="ECO:0000318"/>
    <property type="project" value="GO_Central"/>
</dbReference>
<comment type="catalytic activity">
    <reaction evidence="1 7 9">
        <text>Hydrolyzes single-stranded DNA or mismatched double-stranded DNA and polynucleotides, releasing free uracil.</text>
        <dbReference type="EC" id="3.2.2.27"/>
    </reaction>
</comment>
<keyword evidence="7" id="KW-0539">Nucleus</keyword>
<dbReference type="Proteomes" id="UP000001554">
    <property type="component" value="Chromosome 16"/>
</dbReference>
<reference evidence="13" key="2">
    <citation type="journal article" date="2020" name="Nat. Ecol. Evol.">
        <title>Deeply conserved synteny resolves early events in vertebrate evolution.</title>
        <authorList>
            <person name="Simakov O."/>
            <person name="Marletaz F."/>
            <person name="Yue J.X."/>
            <person name="O'Connell B."/>
            <person name="Jenkins J."/>
            <person name="Brandt A."/>
            <person name="Calef R."/>
            <person name="Tung C.H."/>
            <person name="Huang T.K."/>
            <person name="Schmutz J."/>
            <person name="Satoh N."/>
            <person name="Yu J.K."/>
            <person name="Putnam N.H."/>
            <person name="Green R.E."/>
            <person name="Rokhsar D.S."/>
        </authorList>
    </citation>
    <scope>NUCLEOTIDE SEQUENCE [LARGE SCALE GENOMIC DNA]</scope>
    <source>
        <strain evidence="13">S238N-H82</strain>
    </source>
</reference>
<comment type="function">
    <text evidence="7 9">Excises uracil residues from the DNA which can arise as a result of misincorporation of dUMP residues by DNA polymerase or due to deamination of cytosine.</text>
</comment>
<keyword evidence="13" id="KW-1185">Reference proteome</keyword>
<dbReference type="InterPro" id="IPR005122">
    <property type="entry name" value="Uracil-DNA_glycosylase-like"/>
</dbReference>
<protein>
    <recommendedName>
        <fullName evidence="3 7">Uracil-DNA glycosylase</fullName>
        <shortName evidence="7">UDG</shortName>
        <ecNumber evidence="3 7">3.2.2.27</ecNumber>
    </recommendedName>
</protein>
<evidence type="ECO:0000313" key="12">
    <source>
        <dbReference type="EMBL" id="EEN58982.1"/>
    </source>
</evidence>
<evidence type="ECO:0000256" key="1">
    <source>
        <dbReference type="ARBA" id="ARBA00001400"/>
    </source>
</evidence>
<dbReference type="AlphaFoldDB" id="C3YKZ1"/>
<evidence type="ECO:0000256" key="8">
    <source>
        <dbReference type="PROSITE-ProRule" id="PRU10072"/>
    </source>
</evidence>
<dbReference type="CDD" id="cd10027">
    <property type="entry name" value="UDG-F1-like"/>
    <property type="match status" value="1"/>
</dbReference>
<feature type="active site" description="Proton acceptor" evidence="7 8">
    <location>
        <position position="107"/>
    </location>
</feature>
<dbReference type="KEGG" id="bfo:118403699"/>
<evidence type="ECO:0000256" key="10">
    <source>
        <dbReference type="SAM" id="MobiDB-lite"/>
    </source>
</evidence>
<feature type="region of interest" description="Disordered" evidence="10">
    <location>
        <begin position="1"/>
        <end position="40"/>
    </location>
</feature>
<feature type="domain" description="Uracil-DNA glycosylase-like" evidence="11">
    <location>
        <begin position="92"/>
        <end position="252"/>
    </location>
</feature>
<evidence type="ECO:0000256" key="6">
    <source>
        <dbReference type="ARBA" id="ARBA00023204"/>
    </source>
</evidence>
<dbReference type="InterPro" id="IPR018085">
    <property type="entry name" value="Ura-DNA_Glyclase_AS"/>
</dbReference>
<reference evidence="12" key="1">
    <citation type="journal article" date="2008" name="Nature">
        <title>The amphioxus genome and the evolution of the chordate karyotype.</title>
        <authorList>
            <consortium name="US DOE Joint Genome Institute (JGI-PGF)"/>
            <person name="Putnam N.H."/>
            <person name="Butts T."/>
            <person name="Ferrier D.E.K."/>
            <person name="Furlong R.F."/>
            <person name="Hellsten U."/>
            <person name="Kawashima T."/>
            <person name="Robinson-Rechavi M."/>
            <person name="Shoguchi E."/>
            <person name="Terry A."/>
            <person name="Yu J.-K."/>
            <person name="Benito-Gutierrez E.L."/>
            <person name="Dubchak I."/>
            <person name="Garcia-Fernandez J."/>
            <person name="Gibson-Brown J.J."/>
            <person name="Grigoriev I.V."/>
            <person name="Horton A.C."/>
            <person name="de Jong P.J."/>
            <person name="Jurka J."/>
            <person name="Kapitonov V.V."/>
            <person name="Kohara Y."/>
            <person name="Kuroki Y."/>
            <person name="Lindquist E."/>
            <person name="Lucas S."/>
            <person name="Osoegawa K."/>
            <person name="Pennacchio L.A."/>
            <person name="Salamov A.A."/>
            <person name="Satou Y."/>
            <person name="Sauka-Spengler T."/>
            <person name="Schmutz J."/>
            <person name="Shin-I T."/>
            <person name="Toyoda A."/>
            <person name="Bronner-Fraser M."/>
            <person name="Fujiyama A."/>
            <person name="Holland L.Z."/>
            <person name="Holland P.W.H."/>
            <person name="Satoh N."/>
            <person name="Rokhsar D.S."/>
        </authorList>
    </citation>
    <scope>NUCLEOTIDE SEQUENCE [LARGE SCALE GENOMIC DNA]</scope>
    <source>
        <strain evidence="12">S238N-H82</strain>
        <tissue evidence="12">Testes</tissue>
    </source>
</reference>
<dbReference type="EC" id="3.2.2.27" evidence="3 7"/>
<dbReference type="SUPFAM" id="SSF52141">
    <property type="entry name" value="Uracil-DNA glycosylase-like"/>
    <property type="match status" value="1"/>
</dbReference>
<accession>C3YKZ1</accession>
<dbReference type="STRING" id="7739.C3YKZ1"/>
<evidence type="ECO:0000256" key="3">
    <source>
        <dbReference type="ARBA" id="ARBA00012030"/>
    </source>
</evidence>
<evidence type="ECO:0000313" key="14">
    <source>
        <dbReference type="RefSeq" id="XP_035658367.1"/>
    </source>
</evidence>
<evidence type="ECO:0000256" key="5">
    <source>
        <dbReference type="ARBA" id="ARBA00022801"/>
    </source>
</evidence>
<dbReference type="FunFam" id="3.40.470.10:FF:000001">
    <property type="entry name" value="Uracil-DNA glycosylase"/>
    <property type="match status" value="1"/>
</dbReference>
<dbReference type="NCBIfam" id="NF003589">
    <property type="entry name" value="PRK05254.1-2"/>
    <property type="match status" value="1"/>
</dbReference>
<dbReference type="RefSeq" id="XP_035658367.1">
    <property type="nucleotide sequence ID" value="XM_035802474.1"/>
</dbReference>
<sequence length="264" mass="29281">MPPKKRKAVAESTSKAKVAKKNDSKGKEKKGGASSAGSLDLSSFLKDDTWKERLKEEFEKDYFKGIEESLSADYAKGEEIFPPKDLIFNAFNLTPIDKVKVVLLGQDPYHDVDQAHGLSFSVRPGVKIPPSLKNIYKELSSDIPGFTAPHHGCLEKWAKEGVLLLNATLTVQAHKPNSHAKIGWQKFTDAAIKAVSDHTQGVVFLLWGGFAHKKEKLVDMTKHRVVKTAHPSPLSASKFKDCKCFSRVNLALKELGKEEVDWSL</sequence>
<name>C3YKZ1_BRAFL</name>
<dbReference type="PROSITE" id="PS00130">
    <property type="entry name" value="U_DNA_GLYCOSYLASE"/>
    <property type="match status" value="1"/>
</dbReference>
<dbReference type="OrthoDB" id="10031947at2759"/>
<dbReference type="NCBIfam" id="NF003591">
    <property type="entry name" value="PRK05254.1-4"/>
    <property type="match status" value="1"/>
</dbReference>
<dbReference type="Pfam" id="PF03167">
    <property type="entry name" value="UDG"/>
    <property type="match status" value="1"/>
</dbReference>
<evidence type="ECO:0000256" key="9">
    <source>
        <dbReference type="RuleBase" id="RU003780"/>
    </source>
</evidence>
<dbReference type="OMA" id="PWTRQGV"/>
<evidence type="ECO:0000256" key="2">
    <source>
        <dbReference type="ARBA" id="ARBA00008184"/>
    </source>
</evidence>
<dbReference type="NCBIfam" id="NF003588">
    <property type="entry name" value="PRK05254.1-1"/>
    <property type="match status" value="1"/>
</dbReference>
<evidence type="ECO:0000313" key="13">
    <source>
        <dbReference type="Proteomes" id="UP000001554"/>
    </source>
</evidence>
<dbReference type="PANTHER" id="PTHR11264">
    <property type="entry name" value="URACIL-DNA GLYCOSYLASE"/>
    <property type="match status" value="1"/>
</dbReference>
<dbReference type="NCBIfam" id="TIGR00628">
    <property type="entry name" value="ung"/>
    <property type="match status" value="1"/>
</dbReference>
<gene>
    <name evidence="14" type="primary">LOC118403699</name>
    <name evidence="12" type="ORF">BRAFLDRAFT_287444</name>
</gene>
<dbReference type="InterPro" id="IPR002043">
    <property type="entry name" value="UDG_fam1"/>
</dbReference>
<keyword evidence="6 7" id="KW-0234">DNA repair</keyword>
<keyword evidence="7" id="KW-0496">Mitochondrion</keyword>
<dbReference type="GO" id="GO:0005634">
    <property type="term" value="C:nucleus"/>
    <property type="evidence" value="ECO:0000318"/>
    <property type="project" value="GO_Central"/>
</dbReference>
<dbReference type="SMART" id="SM00986">
    <property type="entry name" value="UDG"/>
    <property type="match status" value="1"/>
</dbReference>
<dbReference type="HAMAP" id="MF_00148">
    <property type="entry name" value="UDG"/>
    <property type="match status" value="1"/>
</dbReference>
<comment type="subcellular location">
    <subcellularLocation>
        <location evidence="7">Mitochondrion</location>
    </subcellularLocation>
    <subcellularLocation>
        <location evidence="7">Nucleus</location>
    </subcellularLocation>
</comment>
<keyword evidence="4 7" id="KW-0227">DNA damage</keyword>
<dbReference type="eggNOG" id="KOG2994">
    <property type="taxonomic scope" value="Eukaryota"/>
</dbReference>
<dbReference type="GO" id="GO:0097510">
    <property type="term" value="P:base-excision repair, AP site formation via deaminated base removal"/>
    <property type="evidence" value="ECO:0000318"/>
    <property type="project" value="GO_Central"/>
</dbReference>
<dbReference type="InParanoid" id="C3YKZ1"/>
<feature type="compositionally biased region" description="Basic and acidic residues" evidence="10">
    <location>
        <begin position="20"/>
        <end position="31"/>
    </location>
</feature>
<reference evidence="14" key="3">
    <citation type="submission" date="2025-04" db="UniProtKB">
        <authorList>
            <consortium name="RefSeq"/>
        </authorList>
    </citation>
    <scope>IDENTIFICATION</scope>
    <source>
        <strain evidence="14">S238N-H82</strain>
        <tissue evidence="14">Testes</tissue>
    </source>
</reference>
<dbReference type="GO" id="GO:0005739">
    <property type="term" value="C:mitochondrion"/>
    <property type="evidence" value="ECO:0000318"/>
    <property type="project" value="GO_Central"/>
</dbReference>
<dbReference type="PANTHER" id="PTHR11264:SF7">
    <property type="entry name" value="URACIL-DNA GLYCOSYLASE"/>
    <property type="match status" value="1"/>
</dbReference>
<organism>
    <name type="scientific">Branchiostoma floridae</name>
    <name type="common">Florida lancelet</name>
    <name type="synonym">Amphioxus</name>
    <dbReference type="NCBI Taxonomy" id="7739"/>
    <lineage>
        <taxon>Eukaryota</taxon>
        <taxon>Metazoa</taxon>
        <taxon>Chordata</taxon>
        <taxon>Cephalochordata</taxon>
        <taxon>Leptocardii</taxon>
        <taxon>Amphioxiformes</taxon>
        <taxon>Branchiostomatidae</taxon>
        <taxon>Branchiostoma</taxon>
    </lineage>
</organism>
<evidence type="ECO:0000256" key="4">
    <source>
        <dbReference type="ARBA" id="ARBA00022763"/>
    </source>
</evidence>
<dbReference type="Gene3D" id="3.40.470.10">
    <property type="entry name" value="Uracil-DNA glycosylase-like domain"/>
    <property type="match status" value="1"/>
</dbReference>
<evidence type="ECO:0000259" key="11">
    <source>
        <dbReference type="SMART" id="SM00986"/>
    </source>
</evidence>
<comment type="similarity">
    <text evidence="2 7 9">Belongs to the uracil-DNA glycosylase (UDG) superfamily. UNG family.</text>
</comment>
<dbReference type="SMART" id="SM00987">
    <property type="entry name" value="UreE_C"/>
    <property type="match status" value="1"/>
</dbReference>
<proteinExistence type="inferred from homology"/>
<dbReference type="InterPro" id="IPR036895">
    <property type="entry name" value="Uracil-DNA_glycosylase-like_sf"/>
</dbReference>
<dbReference type="NCBIfam" id="NF003592">
    <property type="entry name" value="PRK05254.1-5"/>
    <property type="match status" value="1"/>
</dbReference>
<dbReference type="GeneID" id="118403699"/>